<keyword evidence="5" id="KW-0210">Decarboxylase</keyword>
<comment type="cofactor">
    <cofactor evidence="9">
        <name>Mg(2+)</name>
        <dbReference type="ChEBI" id="CHEBI:18420"/>
    </cofactor>
    <text evidence="9">Binds 1 Mg(2+) per subunit.</text>
</comment>
<keyword evidence="4 9" id="KW-0479">Metal-binding</keyword>
<dbReference type="PANTHER" id="PTHR43452:SF30">
    <property type="entry name" value="PYRUVATE DECARBOXYLASE ISOZYME 1-RELATED"/>
    <property type="match status" value="1"/>
</dbReference>
<evidence type="ECO:0000256" key="3">
    <source>
        <dbReference type="ARBA" id="ARBA00007812"/>
    </source>
</evidence>
<dbReference type="GO" id="GO:0005829">
    <property type="term" value="C:cytosol"/>
    <property type="evidence" value="ECO:0007669"/>
    <property type="project" value="TreeGrafter"/>
</dbReference>
<keyword evidence="6 9" id="KW-0460">Magnesium</keyword>
<evidence type="ECO:0000256" key="8">
    <source>
        <dbReference type="ARBA" id="ARBA00023239"/>
    </source>
</evidence>
<feature type="domain" description="Thiamine pyrophosphate enzyme central" evidence="11">
    <location>
        <begin position="200"/>
        <end position="323"/>
    </location>
</feature>
<dbReference type="FunFam" id="3.40.50.970:FF:000019">
    <property type="entry name" value="Pyruvate decarboxylase isozyme"/>
    <property type="match status" value="1"/>
</dbReference>
<dbReference type="PANTHER" id="PTHR43452">
    <property type="entry name" value="PYRUVATE DECARBOXYLASE"/>
    <property type="match status" value="1"/>
</dbReference>
<dbReference type="Gene3D" id="3.40.50.1220">
    <property type="entry name" value="TPP-binding domain"/>
    <property type="match status" value="1"/>
</dbReference>
<evidence type="ECO:0000259" key="12">
    <source>
        <dbReference type="Pfam" id="PF02775"/>
    </source>
</evidence>
<dbReference type="Pfam" id="PF02776">
    <property type="entry name" value="TPP_enzyme_N"/>
    <property type="match status" value="1"/>
</dbReference>
<evidence type="ECO:0000256" key="4">
    <source>
        <dbReference type="ARBA" id="ARBA00022723"/>
    </source>
</evidence>
<dbReference type="InterPro" id="IPR029061">
    <property type="entry name" value="THDP-binding"/>
</dbReference>
<evidence type="ECO:0000256" key="1">
    <source>
        <dbReference type="ARBA" id="ARBA00001920"/>
    </source>
</evidence>
<comment type="similarity">
    <text evidence="3 10">Belongs to the TPP enzyme family.</text>
</comment>
<dbReference type="InterPro" id="IPR047214">
    <property type="entry name" value="TPP_PDC_IPDC"/>
</dbReference>
<dbReference type="InterPro" id="IPR011766">
    <property type="entry name" value="TPP_enzyme_TPP-bd"/>
</dbReference>
<keyword evidence="8" id="KW-0456">Lyase</keyword>
<dbReference type="InterPro" id="IPR047213">
    <property type="entry name" value="TPP_PYR_PDC_IPDC-like"/>
</dbReference>
<dbReference type="Pfam" id="PF02775">
    <property type="entry name" value="TPP_enzyme_C"/>
    <property type="match status" value="1"/>
</dbReference>
<dbReference type="PIRSF" id="PIRSF036565">
    <property type="entry name" value="Pyruvt_ip_decrb"/>
    <property type="match status" value="1"/>
</dbReference>
<feature type="binding site" evidence="9">
    <location>
        <position position="460"/>
    </location>
    <ligand>
        <name>Mg(2+)</name>
        <dbReference type="ChEBI" id="CHEBI:18420"/>
    </ligand>
</feature>
<dbReference type="InterPro" id="IPR012000">
    <property type="entry name" value="Thiamin_PyroP_enz_cen_dom"/>
</dbReference>
<keyword evidence="7 10" id="KW-0786">Thiamine pyrophosphate</keyword>
<evidence type="ECO:0000256" key="6">
    <source>
        <dbReference type="ARBA" id="ARBA00022842"/>
    </source>
</evidence>
<proteinExistence type="inferred from homology"/>
<evidence type="ECO:0000256" key="5">
    <source>
        <dbReference type="ARBA" id="ARBA00022793"/>
    </source>
</evidence>
<evidence type="ECO:0000313" key="14">
    <source>
        <dbReference type="EMBL" id="HGF35053.1"/>
    </source>
</evidence>
<dbReference type="GO" id="GO:0000949">
    <property type="term" value="P:aromatic amino acid family catabolic process to alcohol via Ehrlich pathway"/>
    <property type="evidence" value="ECO:0007669"/>
    <property type="project" value="TreeGrafter"/>
</dbReference>
<comment type="caution">
    <text evidence="14">The sequence shown here is derived from an EMBL/GenBank/DDBJ whole genome shotgun (WGS) entry which is preliminary data.</text>
</comment>
<gene>
    <name evidence="14" type="ORF">ENW96_11845</name>
</gene>
<dbReference type="GO" id="GO:0030976">
    <property type="term" value="F:thiamine pyrophosphate binding"/>
    <property type="evidence" value="ECO:0007669"/>
    <property type="project" value="InterPro"/>
</dbReference>
<evidence type="ECO:0000259" key="11">
    <source>
        <dbReference type="Pfam" id="PF00205"/>
    </source>
</evidence>
<evidence type="ECO:0000256" key="10">
    <source>
        <dbReference type="RuleBase" id="RU362132"/>
    </source>
</evidence>
<dbReference type="InterPro" id="IPR012001">
    <property type="entry name" value="Thiamin_PyroP_enz_TPP-bd_dom"/>
</dbReference>
<feature type="binding site" evidence="9">
    <location>
        <position position="462"/>
    </location>
    <ligand>
        <name>Mg(2+)</name>
        <dbReference type="ChEBI" id="CHEBI:18420"/>
    </ligand>
</feature>
<dbReference type="EMBL" id="DTMF01000288">
    <property type="protein sequence ID" value="HGF35053.1"/>
    <property type="molecule type" value="Genomic_DNA"/>
</dbReference>
<sequence length="555" mass="59802">MAQTVVEYVLSCLKQLGITEVFGVPGDFSFGISDAVCHDPDLRWIGTSNELNAAYAADGYSRVKGYAALATAFGVGELSALCGLAGSYTEHLPVFQLVGMPNTKTQRECRLVHHTLGNCDFDSFMKMAQPAVCASAVLTPENTVSEMERLVAAAVNHRRPVYLGIPADHATAPLPGGGAAPGQVQALATDRETLAEAVEVIAGKLAGAKTAAILAGYLIPRLGCAPEALAMVEATGLPFATMFMDKTALDETHPQYIGMYDGRIMNPEIREFIEGCDCVLNLGALWSDLNTGAFTANLDPARMIAVRHHQVQVGRAVYPDIEMRDVLTALAGKVGKKQVQAPRVHGLGEPRGAPGDKITPDYLYPRWEKFFRPGDLVVCETGTVSMGLAFALMPQGSVFHNQTLWCSIGWATPAALGAALAAPQRRTVLITGEGAHQMTVQEVGQFCRYGVKPIIFCLNNQGYLIERLLCKEPLLPYNDLAPWNYQELPRVMGCRDWFCARVTTNGELDAAMEQAATCGTGAYIEVVTDMMAASPMAVKLHESIQTLYGLKRVGE</sequence>
<dbReference type="FunFam" id="3.40.50.970:FF:000024">
    <property type="entry name" value="Pyruvate decarboxylase isozyme"/>
    <property type="match status" value="1"/>
</dbReference>
<reference evidence="14" key="1">
    <citation type="journal article" date="2020" name="mSystems">
        <title>Genome- and Community-Level Interaction Insights into Carbon Utilization and Element Cycling Functions of Hydrothermarchaeota in Hydrothermal Sediment.</title>
        <authorList>
            <person name="Zhou Z."/>
            <person name="Liu Y."/>
            <person name="Xu W."/>
            <person name="Pan J."/>
            <person name="Luo Z.H."/>
            <person name="Li M."/>
        </authorList>
    </citation>
    <scope>NUCLEOTIDE SEQUENCE [LARGE SCALE GENOMIC DNA]</scope>
    <source>
        <strain evidence="14">SpSt-897</strain>
    </source>
</reference>
<organism evidence="14">
    <name type="scientific">Desulfobacca acetoxidans</name>
    <dbReference type="NCBI Taxonomy" id="60893"/>
    <lineage>
        <taxon>Bacteria</taxon>
        <taxon>Pseudomonadati</taxon>
        <taxon>Thermodesulfobacteriota</taxon>
        <taxon>Desulfobaccia</taxon>
        <taxon>Desulfobaccales</taxon>
        <taxon>Desulfobaccaceae</taxon>
        <taxon>Desulfobacca</taxon>
    </lineage>
</organism>
<dbReference type="AlphaFoldDB" id="A0A7C3ZBW1"/>
<name>A0A7C3ZBW1_9BACT</name>
<comment type="cofactor">
    <cofactor evidence="2">
        <name>thiamine diphosphate</name>
        <dbReference type="ChEBI" id="CHEBI:58937"/>
    </cofactor>
</comment>
<dbReference type="Gene3D" id="3.40.50.970">
    <property type="match status" value="2"/>
</dbReference>
<accession>A0A7C3ZBW1</accession>
<feature type="domain" description="Thiamine pyrophosphate enzyme TPP-binding" evidence="12">
    <location>
        <begin position="382"/>
        <end position="526"/>
    </location>
</feature>
<evidence type="ECO:0000256" key="7">
    <source>
        <dbReference type="ARBA" id="ARBA00023052"/>
    </source>
</evidence>
<dbReference type="GO" id="GO:0004737">
    <property type="term" value="F:pyruvate decarboxylase activity"/>
    <property type="evidence" value="ECO:0007669"/>
    <property type="project" value="TreeGrafter"/>
</dbReference>
<dbReference type="InterPro" id="IPR029035">
    <property type="entry name" value="DHS-like_NAD/FAD-binding_dom"/>
</dbReference>
<dbReference type="InterPro" id="IPR012110">
    <property type="entry name" value="PDC/IPDC-like"/>
</dbReference>
<dbReference type="SUPFAM" id="SSF52518">
    <property type="entry name" value="Thiamin diphosphate-binding fold (THDP-binding)"/>
    <property type="match status" value="2"/>
</dbReference>
<protein>
    <submittedName>
        <fullName evidence="14">Alpha-keto acid decarboxylase family protein</fullName>
    </submittedName>
</protein>
<evidence type="ECO:0000256" key="9">
    <source>
        <dbReference type="PIRSR" id="PIRSR036565-2"/>
    </source>
</evidence>
<evidence type="ECO:0000256" key="2">
    <source>
        <dbReference type="ARBA" id="ARBA00001964"/>
    </source>
</evidence>
<comment type="cofactor">
    <cofactor evidence="1">
        <name>a metal cation</name>
        <dbReference type="ChEBI" id="CHEBI:25213"/>
    </cofactor>
</comment>
<dbReference type="Pfam" id="PF00205">
    <property type="entry name" value="TPP_enzyme_M"/>
    <property type="match status" value="1"/>
</dbReference>
<dbReference type="SUPFAM" id="SSF52467">
    <property type="entry name" value="DHS-like NAD/FAD-binding domain"/>
    <property type="match status" value="1"/>
</dbReference>
<dbReference type="CDD" id="cd07038">
    <property type="entry name" value="TPP_PYR_PDC_IPDC_like"/>
    <property type="match status" value="1"/>
</dbReference>
<evidence type="ECO:0000259" key="13">
    <source>
        <dbReference type="Pfam" id="PF02776"/>
    </source>
</evidence>
<dbReference type="CDD" id="cd02005">
    <property type="entry name" value="TPP_PDC_IPDC"/>
    <property type="match status" value="1"/>
</dbReference>
<feature type="domain" description="Thiamine pyrophosphate enzyme N-terminal TPP-binding" evidence="13">
    <location>
        <begin position="4"/>
        <end position="118"/>
    </location>
</feature>
<dbReference type="GO" id="GO:0000287">
    <property type="term" value="F:magnesium ion binding"/>
    <property type="evidence" value="ECO:0007669"/>
    <property type="project" value="InterPro"/>
</dbReference>